<protein>
    <submittedName>
        <fullName evidence="2">Uncharacterized protein</fullName>
    </submittedName>
</protein>
<evidence type="ECO:0000256" key="1">
    <source>
        <dbReference type="SAM" id="MobiDB-lite"/>
    </source>
</evidence>
<evidence type="ECO:0000313" key="3">
    <source>
        <dbReference type="Proteomes" id="UP000050509"/>
    </source>
</evidence>
<proteinExistence type="predicted"/>
<comment type="caution">
    <text evidence="2">The sequence shown here is derived from an EMBL/GenBank/DDBJ whole genome shotgun (WGS) entry which is preliminary data.</text>
</comment>
<evidence type="ECO:0000313" key="2">
    <source>
        <dbReference type="EMBL" id="KPV47773.1"/>
    </source>
</evidence>
<reference evidence="2 3" key="1">
    <citation type="submission" date="2015-09" db="EMBL/GenBank/DDBJ databases">
        <title>Draft genome sequence of Kouleothrix aurantiaca JCM 19913.</title>
        <authorList>
            <person name="Hemp J."/>
        </authorList>
    </citation>
    <scope>NUCLEOTIDE SEQUENCE [LARGE SCALE GENOMIC DNA]</scope>
    <source>
        <strain evidence="2 3">COM-B</strain>
    </source>
</reference>
<organism evidence="2 3">
    <name type="scientific">Kouleothrix aurantiaca</name>
    <dbReference type="NCBI Taxonomy" id="186479"/>
    <lineage>
        <taxon>Bacteria</taxon>
        <taxon>Bacillati</taxon>
        <taxon>Chloroflexota</taxon>
        <taxon>Chloroflexia</taxon>
        <taxon>Chloroflexales</taxon>
        <taxon>Roseiflexineae</taxon>
        <taxon>Roseiflexaceae</taxon>
        <taxon>Kouleothrix</taxon>
    </lineage>
</organism>
<feature type="non-terminal residue" evidence="2">
    <location>
        <position position="142"/>
    </location>
</feature>
<dbReference type="EMBL" id="LJCR01003252">
    <property type="protein sequence ID" value="KPV47773.1"/>
    <property type="molecule type" value="Genomic_DNA"/>
</dbReference>
<keyword evidence="3" id="KW-1185">Reference proteome</keyword>
<dbReference type="AlphaFoldDB" id="A0A0N8PQQ4"/>
<sequence>MQQGRTPPPERLEEWTSPETGRTVQIRKVGTLIRAEIRRALLADPAFAEPQPPLATVDYGDGSVQIPNPGHPTYLQLRQDWSQRLTAAVSERLKTIALRRGVVVDDAAIDQEAVAAVRADLEAVGVHTTEESARDVYIKYVV</sequence>
<dbReference type="Proteomes" id="UP000050509">
    <property type="component" value="Unassembled WGS sequence"/>
</dbReference>
<accession>A0A0N8PQQ4</accession>
<gene>
    <name evidence="2" type="ORF">SE17_41645</name>
</gene>
<name>A0A0N8PQQ4_9CHLR</name>
<feature type="region of interest" description="Disordered" evidence="1">
    <location>
        <begin position="1"/>
        <end position="20"/>
    </location>
</feature>